<proteinExistence type="predicted"/>
<gene>
    <name evidence="2" type="ORF">RDB_LOCUS47296</name>
</gene>
<feature type="region of interest" description="Disordered" evidence="1">
    <location>
        <begin position="1"/>
        <end position="43"/>
    </location>
</feature>
<feature type="region of interest" description="Disordered" evidence="1">
    <location>
        <begin position="254"/>
        <end position="274"/>
    </location>
</feature>
<sequence>MSGSHTPESVLSISSSSSSSGRRLDSNTTPSPSGGNRSPKFNPRVLSNKLAMLEASQALAQAASTLSIAAQAMSKAAASLAAVGDFGDEDYTYEAGYSGDAEDWVQSPDWTQSSYNLSFVPDTSSAREIDATDEGYELGHVDRSTERTFGPQQECLSPPEQEVNKHASNSALLPEKPPSVLQTVVTQAFSEASTNQVTSDIPSNPVRLVVDPIPVPVNSEADSTLEGIVTKRSKRGAKAKEKISTAPVPIPAVSAKDCSKSSGSSAPSSQSTDPTHIILKRGFDSLPALCYLAERCAKTICIYNYPGTVVTTLNIEAMLKKNSKLPVIMPESAKQERLVAATRSFNSMPSCVLVWPGCKKLPKISGLADSPNIQLIHIGEPNPLNADIVCLKTTLILAKSNLGQPLGGVRRNPLPNAFNNICNQQGTGSPLEAYRVWLRSRFSQNACVRGIYWDWILQHRKQDPKRGAVDLVRLANRFAEEFLLRGKSKEYGDPVGGQVTVTDALIKGYKMGPAVQAGVLLVA</sequence>
<feature type="compositionally biased region" description="Low complexity" evidence="1">
    <location>
        <begin position="9"/>
        <end position="20"/>
    </location>
</feature>
<reference evidence="2" key="1">
    <citation type="submission" date="2021-01" db="EMBL/GenBank/DDBJ databases">
        <authorList>
            <person name="Kaushik A."/>
        </authorList>
    </citation>
    <scope>NUCLEOTIDE SEQUENCE</scope>
    <source>
        <strain evidence="2">AG3-1AP</strain>
    </source>
</reference>
<dbReference type="AlphaFoldDB" id="A0A8H2Y067"/>
<dbReference type="EMBL" id="CAJMWV010001359">
    <property type="protein sequence ID" value="CAE6434962.1"/>
    <property type="molecule type" value="Genomic_DNA"/>
</dbReference>
<evidence type="ECO:0000313" key="2">
    <source>
        <dbReference type="EMBL" id="CAE6434962.1"/>
    </source>
</evidence>
<protein>
    <submittedName>
        <fullName evidence="2">Uncharacterized protein</fullName>
    </submittedName>
</protein>
<dbReference type="Proteomes" id="UP000663831">
    <property type="component" value="Unassembled WGS sequence"/>
</dbReference>
<comment type="caution">
    <text evidence="2">The sequence shown here is derived from an EMBL/GenBank/DDBJ whole genome shotgun (WGS) entry which is preliminary data.</text>
</comment>
<evidence type="ECO:0000256" key="1">
    <source>
        <dbReference type="SAM" id="MobiDB-lite"/>
    </source>
</evidence>
<accession>A0A8H2Y067</accession>
<feature type="compositionally biased region" description="Polar residues" evidence="1">
    <location>
        <begin position="26"/>
        <end position="36"/>
    </location>
</feature>
<dbReference type="OrthoDB" id="3217865at2759"/>
<name>A0A8H2Y067_9AGAM</name>
<evidence type="ECO:0000313" key="3">
    <source>
        <dbReference type="Proteomes" id="UP000663831"/>
    </source>
</evidence>
<organism evidence="2 3">
    <name type="scientific">Rhizoctonia solani</name>
    <dbReference type="NCBI Taxonomy" id="456999"/>
    <lineage>
        <taxon>Eukaryota</taxon>
        <taxon>Fungi</taxon>
        <taxon>Dikarya</taxon>
        <taxon>Basidiomycota</taxon>
        <taxon>Agaricomycotina</taxon>
        <taxon>Agaricomycetes</taxon>
        <taxon>Cantharellales</taxon>
        <taxon>Ceratobasidiaceae</taxon>
        <taxon>Rhizoctonia</taxon>
    </lineage>
</organism>